<dbReference type="SUPFAM" id="SSF50978">
    <property type="entry name" value="WD40 repeat-like"/>
    <property type="match status" value="1"/>
</dbReference>
<keyword evidence="5" id="KW-0805">Transcription regulation</keyword>
<dbReference type="InterPro" id="IPR020472">
    <property type="entry name" value="WD40_PAC1"/>
</dbReference>
<feature type="repeat" description="WD" evidence="8">
    <location>
        <begin position="495"/>
        <end position="536"/>
    </location>
</feature>
<dbReference type="GO" id="GO:0016251">
    <property type="term" value="F:RNA polymerase II general transcription initiation factor activity"/>
    <property type="evidence" value="ECO:0007669"/>
    <property type="project" value="TreeGrafter"/>
</dbReference>
<protein>
    <submittedName>
        <fullName evidence="11">WD40-repeat-containing domain protein</fullName>
    </submittedName>
</protein>
<feature type="region of interest" description="Disordered" evidence="9">
    <location>
        <begin position="1"/>
        <end position="93"/>
    </location>
</feature>
<evidence type="ECO:0000256" key="9">
    <source>
        <dbReference type="SAM" id="MobiDB-lite"/>
    </source>
</evidence>
<dbReference type="InterPro" id="IPR007582">
    <property type="entry name" value="TFIID_NTD2"/>
</dbReference>
<comment type="subcellular location">
    <subcellularLocation>
        <location evidence="1">Nucleus</location>
    </subcellularLocation>
</comment>
<dbReference type="GO" id="GO:0005669">
    <property type="term" value="C:transcription factor TFIID complex"/>
    <property type="evidence" value="ECO:0007669"/>
    <property type="project" value="TreeGrafter"/>
</dbReference>
<feature type="repeat" description="WD" evidence="8">
    <location>
        <begin position="537"/>
        <end position="569"/>
    </location>
</feature>
<dbReference type="PANTHER" id="PTHR19879:SF1">
    <property type="entry name" value="CANNONBALL-RELATED"/>
    <property type="match status" value="1"/>
</dbReference>
<evidence type="ECO:0000313" key="11">
    <source>
        <dbReference type="EMBL" id="KAJ8103872.1"/>
    </source>
</evidence>
<dbReference type="CDD" id="cd00200">
    <property type="entry name" value="WD40"/>
    <property type="match status" value="1"/>
</dbReference>
<dbReference type="SUPFAM" id="SSF160897">
    <property type="entry name" value="Taf5 N-terminal domain-like"/>
    <property type="match status" value="1"/>
</dbReference>
<evidence type="ECO:0000256" key="8">
    <source>
        <dbReference type="PROSITE-ProRule" id="PRU00221"/>
    </source>
</evidence>
<dbReference type="PANTHER" id="PTHR19879">
    <property type="entry name" value="TRANSCRIPTION INITIATION FACTOR TFIID"/>
    <property type="match status" value="1"/>
</dbReference>
<feature type="repeat" description="WD" evidence="8">
    <location>
        <begin position="665"/>
        <end position="706"/>
    </location>
</feature>
<dbReference type="PROSITE" id="PS50082">
    <property type="entry name" value="WD_REPEATS_2"/>
    <property type="match status" value="6"/>
</dbReference>
<keyword evidence="3 8" id="KW-0853">WD repeat</keyword>
<keyword evidence="7" id="KW-0539">Nucleus</keyword>
<dbReference type="GeneID" id="80886839"/>
<dbReference type="PRINTS" id="PR00320">
    <property type="entry name" value="GPROTEINBRPT"/>
</dbReference>
<keyword evidence="12" id="KW-1185">Reference proteome</keyword>
<feature type="repeat" description="WD" evidence="8">
    <location>
        <begin position="621"/>
        <end position="662"/>
    </location>
</feature>
<evidence type="ECO:0000256" key="4">
    <source>
        <dbReference type="ARBA" id="ARBA00022737"/>
    </source>
</evidence>
<dbReference type="PROSITE" id="PS00678">
    <property type="entry name" value="WD_REPEATS_1"/>
    <property type="match status" value="3"/>
</dbReference>
<reference evidence="11" key="1">
    <citation type="submission" date="2023-03" db="EMBL/GenBank/DDBJ databases">
        <title>Near-Complete genome sequence of Lipomyces tetrasporous NRRL Y-64009, an oleaginous yeast capable of growing on lignocellulosic hydrolysates.</title>
        <authorList>
            <consortium name="Lawrence Berkeley National Laboratory"/>
            <person name="Jagtap S.S."/>
            <person name="Liu J.-J."/>
            <person name="Walukiewicz H.E."/>
            <person name="Pangilinan J."/>
            <person name="Lipzen A."/>
            <person name="Ahrendt S."/>
            <person name="Koriabine M."/>
            <person name="Cobaugh K."/>
            <person name="Salamov A."/>
            <person name="Yoshinaga Y."/>
            <person name="Ng V."/>
            <person name="Daum C."/>
            <person name="Grigoriev I.V."/>
            <person name="Slininger P.J."/>
            <person name="Dien B.S."/>
            <person name="Jin Y.-S."/>
            <person name="Rao C.V."/>
        </authorList>
    </citation>
    <scope>NUCLEOTIDE SEQUENCE</scope>
    <source>
        <strain evidence="11">NRRL Y-64009</strain>
    </source>
</reference>
<dbReference type="Proteomes" id="UP001217417">
    <property type="component" value="Unassembled WGS sequence"/>
</dbReference>
<dbReference type="InterPro" id="IPR006594">
    <property type="entry name" value="LisH"/>
</dbReference>
<feature type="domain" description="TFIID subunit TAF5 NTD2" evidence="10">
    <location>
        <begin position="160"/>
        <end position="296"/>
    </location>
</feature>
<evidence type="ECO:0000256" key="7">
    <source>
        <dbReference type="ARBA" id="ARBA00023242"/>
    </source>
</evidence>
<dbReference type="RefSeq" id="XP_056047322.1">
    <property type="nucleotide sequence ID" value="XM_056191673.1"/>
</dbReference>
<evidence type="ECO:0000256" key="1">
    <source>
        <dbReference type="ARBA" id="ARBA00004123"/>
    </source>
</evidence>
<dbReference type="EMBL" id="JARPMG010000001">
    <property type="protein sequence ID" value="KAJ8103872.1"/>
    <property type="molecule type" value="Genomic_DNA"/>
</dbReference>
<feature type="compositionally biased region" description="Polar residues" evidence="9">
    <location>
        <begin position="138"/>
        <end position="157"/>
    </location>
</feature>
<dbReference type="SMART" id="SM00667">
    <property type="entry name" value="LisH"/>
    <property type="match status" value="1"/>
</dbReference>
<feature type="region of interest" description="Disordered" evidence="9">
    <location>
        <begin position="302"/>
        <end position="325"/>
    </location>
</feature>
<dbReference type="InterPro" id="IPR015943">
    <property type="entry name" value="WD40/YVTN_repeat-like_dom_sf"/>
</dbReference>
<comment type="caution">
    <text evidence="11">The sequence shown here is derived from an EMBL/GenBank/DDBJ whole genome shotgun (WGS) entry which is preliminary data.</text>
</comment>
<keyword evidence="4" id="KW-0677">Repeat</keyword>
<organism evidence="11 12">
    <name type="scientific">Lipomyces tetrasporus</name>
    <dbReference type="NCBI Taxonomy" id="54092"/>
    <lineage>
        <taxon>Eukaryota</taxon>
        <taxon>Fungi</taxon>
        <taxon>Dikarya</taxon>
        <taxon>Ascomycota</taxon>
        <taxon>Saccharomycotina</taxon>
        <taxon>Lipomycetes</taxon>
        <taxon>Lipomycetales</taxon>
        <taxon>Lipomycetaceae</taxon>
        <taxon>Lipomyces</taxon>
    </lineage>
</organism>
<dbReference type="InterPro" id="IPR036322">
    <property type="entry name" value="WD40_repeat_dom_sf"/>
</dbReference>
<dbReference type="Gene3D" id="1.25.40.500">
    <property type="entry name" value="TFIID subunit TAF5, NTD2 domain"/>
    <property type="match status" value="1"/>
</dbReference>
<gene>
    <name evidence="11" type="ORF">POJ06DRAFT_8672</name>
</gene>
<dbReference type="PROSITE" id="PS50294">
    <property type="entry name" value="WD_REPEATS_REGION"/>
    <property type="match status" value="5"/>
</dbReference>
<evidence type="ECO:0000256" key="6">
    <source>
        <dbReference type="ARBA" id="ARBA00023163"/>
    </source>
</evidence>
<sequence>MPPKPPSTPGFSQTPSSAAGSGGSSSTPAHPHAPMVPRAAIPQSYPSTPTTPGGPHTGAGGPSTATAGAGSVGGSGAVTPGTPGNTGVAPVGSQSTYTQADLNRIVLEYLGKKGYSKTEQMLRMESSNAMGRTPSPPSTSNDSRTSNGTATNNLLKSTTDDPQLYIRAYVSLRDWIETSLDLFKPELRKLLFPIFVHTFFYLIQKPDRDSPATSLARKFFDTYSGDHSILHGHDLQLLSGLTLPEHLQENETAKLYRENKYRLNISRTTFDLLLHFLDENERNGGPVTIRLINQYIETNITTSRPDRNDARNQTIGDDEGIPGHITGRETKFNQQAVKLGMFPMDERMVKEVELQLKEEDSRSQQEHDELGVVPESRTLLQEFQDLHKPEPESDTPVRDILPLPPFKGADVEAEVAAIKDARSRLKIGPIQASSPSVCMYTFHNTYDGLNCLEFSEDSTLVAGGFADSYVKVWSLKGEKLQSVVKGSTPSPSQRLVGHAGPIYGASFSPDNRYLLTCSEDKSARLWSMDTHTALVSYKGHNHPVWDVTFSPNGHYFATASHDQTARLWSCDHIYPLRIFAGHVSDVDCVTFHPNSTYVLTGSSDKSCRMWDVAKGTPVRVMLSHHAPVSSICVSPDGRTLASGADDGSIILWDLGTGKQIKTMRGHDRNTSVYSLSFSREGTVLVSAGADCSVRVWNVKGGSTLPADGVVGGIAAAVTGTTASSGATDSDKISTVISNGVATTSTGSAADASAPSQKQGASMIGRPVPVVATADQMAAFMTKKTPVYKVKFTRRNLCLAGGAFMGTS</sequence>
<keyword evidence="6" id="KW-0804">Transcription</keyword>
<dbReference type="GO" id="GO:0006367">
    <property type="term" value="P:transcription initiation at RNA polymerase II promoter"/>
    <property type="evidence" value="ECO:0007669"/>
    <property type="project" value="TreeGrafter"/>
</dbReference>
<dbReference type="InterPro" id="IPR019775">
    <property type="entry name" value="WD40_repeat_CS"/>
</dbReference>
<feature type="repeat" description="WD" evidence="8">
    <location>
        <begin position="579"/>
        <end position="620"/>
    </location>
</feature>
<evidence type="ECO:0000256" key="3">
    <source>
        <dbReference type="ARBA" id="ARBA00022574"/>
    </source>
</evidence>
<dbReference type="Pfam" id="PF08513">
    <property type="entry name" value="LisH"/>
    <property type="match status" value="1"/>
</dbReference>
<feature type="region of interest" description="Disordered" evidence="9">
    <location>
        <begin position="125"/>
        <end position="157"/>
    </location>
</feature>
<evidence type="ECO:0000259" key="10">
    <source>
        <dbReference type="Pfam" id="PF04494"/>
    </source>
</evidence>
<dbReference type="PROSITE" id="PS50896">
    <property type="entry name" value="LISH"/>
    <property type="match status" value="1"/>
</dbReference>
<feature type="compositionally biased region" description="Low complexity" evidence="9">
    <location>
        <begin position="14"/>
        <end position="32"/>
    </location>
</feature>
<dbReference type="Pfam" id="PF00400">
    <property type="entry name" value="WD40"/>
    <property type="match status" value="6"/>
</dbReference>
<dbReference type="Pfam" id="PF04494">
    <property type="entry name" value="TFIID_NTD2"/>
    <property type="match status" value="1"/>
</dbReference>
<dbReference type="InterPro" id="IPR037264">
    <property type="entry name" value="TFIID_NTD2_sf"/>
</dbReference>
<dbReference type="InterPro" id="IPR001680">
    <property type="entry name" value="WD40_rpt"/>
</dbReference>
<evidence type="ECO:0000256" key="2">
    <source>
        <dbReference type="ARBA" id="ARBA00009435"/>
    </source>
</evidence>
<dbReference type="CDD" id="cd08044">
    <property type="entry name" value="TAF5_NTD2"/>
    <property type="match status" value="1"/>
</dbReference>
<dbReference type="Gene3D" id="2.130.10.10">
    <property type="entry name" value="YVTN repeat-like/Quinoprotein amine dehydrogenase"/>
    <property type="match status" value="2"/>
</dbReference>
<dbReference type="SMART" id="SM00320">
    <property type="entry name" value="WD40"/>
    <property type="match status" value="6"/>
</dbReference>
<evidence type="ECO:0000313" key="12">
    <source>
        <dbReference type="Proteomes" id="UP001217417"/>
    </source>
</evidence>
<evidence type="ECO:0000256" key="5">
    <source>
        <dbReference type="ARBA" id="ARBA00023015"/>
    </source>
</evidence>
<feature type="repeat" description="WD" evidence="8">
    <location>
        <begin position="442"/>
        <end position="483"/>
    </location>
</feature>
<dbReference type="AlphaFoldDB" id="A0AAD7QYM6"/>
<proteinExistence type="inferred from homology"/>
<name>A0AAD7QYM6_9ASCO</name>
<comment type="similarity">
    <text evidence="2">Belongs to the WD repeat TAF5 family.</text>
</comment>
<accession>A0AAD7QYM6</accession>